<feature type="transmembrane region" description="Helical" evidence="10">
    <location>
        <begin position="40"/>
        <end position="59"/>
    </location>
</feature>
<feature type="binding site" evidence="7">
    <location>
        <position position="214"/>
    </location>
    <ligand>
        <name>GTP</name>
        <dbReference type="ChEBI" id="CHEBI:37565"/>
    </ligand>
</feature>
<dbReference type="GO" id="GO:0046872">
    <property type="term" value="F:metal ion binding"/>
    <property type="evidence" value="ECO:0007669"/>
    <property type="project" value="UniProtKB-KW"/>
</dbReference>
<keyword evidence="10" id="KW-0812">Transmembrane</keyword>
<keyword evidence="6 7" id="KW-0342">GTP-binding</keyword>
<keyword evidence="12" id="KW-1185">Reference proteome</keyword>
<keyword evidence="4" id="KW-0931">ER-Golgi transport</keyword>
<evidence type="ECO:0008006" key="13">
    <source>
        <dbReference type="Google" id="ProtNLM"/>
    </source>
</evidence>
<keyword evidence="10" id="KW-1133">Transmembrane helix</keyword>
<organism evidence="11 12">
    <name type="scientific">Nyssa sinensis</name>
    <dbReference type="NCBI Taxonomy" id="561372"/>
    <lineage>
        <taxon>Eukaryota</taxon>
        <taxon>Viridiplantae</taxon>
        <taxon>Streptophyta</taxon>
        <taxon>Embryophyta</taxon>
        <taxon>Tracheophyta</taxon>
        <taxon>Spermatophyta</taxon>
        <taxon>Magnoliopsida</taxon>
        <taxon>eudicotyledons</taxon>
        <taxon>Gunneridae</taxon>
        <taxon>Pentapetalae</taxon>
        <taxon>asterids</taxon>
        <taxon>Cornales</taxon>
        <taxon>Nyssaceae</taxon>
        <taxon>Nyssa</taxon>
    </lineage>
</organism>
<keyword evidence="8" id="KW-0479">Metal-binding</keyword>
<dbReference type="SUPFAM" id="SSF52540">
    <property type="entry name" value="P-loop containing nucleoside triphosphate hydrolases"/>
    <property type="match status" value="1"/>
</dbReference>
<comment type="similarity">
    <text evidence="1">Belongs to the small GTPase superfamily. Arf family.</text>
</comment>
<dbReference type="GO" id="GO:0006886">
    <property type="term" value="P:intracellular protein transport"/>
    <property type="evidence" value="ECO:0007669"/>
    <property type="project" value="TreeGrafter"/>
</dbReference>
<dbReference type="GO" id="GO:0003924">
    <property type="term" value="F:GTPase activity"/>
    <property type="evidence" value="ECO:0007669"/>
    <property type="project" value="InterPro"/>
</dbReference>
<dbReference type="InterPro" id="IPR006689">
    <property type="entry name" value="Small_GTPase_ARF/SAR"/>
</dbReference>
<gene>
    <name evidence="11" type="ORF">F0562_033019</name>
</gene>
<evidence type="ECO:0000256" key="2">
    <source>
        <dbReference type="ARBA" id="ARBA00022707"/>
    </source>
</evidence>
<evidence type="ECO:0000256" key="7">
    <source>
        <dbReference type="PIRSR" id="PIRSR606689-1"/>
    </source>
</evidence>
<dbReference type="EMBL" id="CM018042">
    <property type="protein sequence ID" value="KAA8532864.1"/>
    <property type="molecule type" value="Genomic_DNA"/>
</dbReference>
<dbReference type="GO" id="GO:0005794">
    <property type="term" value="C:Golgi apparatus"/>
    <property type="evidence" value="ECO:0007669"/>
    <property type="project" value="TreeGrafter"/>
</dbReference>
<dbReference type="Gene3D" id="3.40.50.300">
    <property type="entry name" value="P-loop containing nucleotide triphosphate hydrolases"/>
    <property type="match status" value="1"/>
</dbReference>
<evidence type="ECO:0000256" key="5">
    <source>
        <dbReference type="ARBA" id="ARBA00022927"/>
    </source>
</evidence>
<keyword evidence="5" id="KW-0653">Protein transport</keyword>
<keyword evidence="8" id="KW-0460">Magnesium</keyword>
<evidence type="ECO:0000256" key="3">
    <source>
        <dbReference type="ARBA" id="ARBA00022741"/>
    </source>
</evidence>
<dbReference type="OrthoDB" id="1650029at2759"/>
<keyword evidence="10" id="KW-0472">Membrane</keyword>
<dbReference type="GO" id="GO:0043001">
    <property type="term" value="P:Golgi to plasma membrane protein transport"/>
    <property type="evidence" value="ECO:0007669"/>
    <property type="project" value="TreeGrafter"/>
</dbReference>
<dbReference type="PANTHER" id="PTHR45909">
    <property type="entry name" value="ADP-RIBOSYLATION FACTOR-RELATED PROTEIN 1"/>
    <property type="match status" value="1"/>
</dbReference>
<evidence type="ECO:0000256" key="9">
    <source>
        <dbReference type="SAM" id="MobiDB-lite"/>
    </source>
</evidence>
<keyword evidence="2" id="KW-0519">Myristate</keyword>
<dbReference type="GO" id="GO:0034067">
    <property type="term" value="P:protein localization to Golgi apparatus"/>
    <property type="evidence" value="ECO:0007669"/>
    <property type="project" value="TreeGrafter"/>
</dbReference>
<feature type="region of interest" description="Disordered" evidence="9">
    <location>
        <begin position="121"/>
        <end position="146"/>
    </location>
</feature>
<dbReference type="AlphaFoldDB" id="A0A5J5AR74"/>
<feature type="binding site" evidence="8">
    <location>
        <position position="192"/>
    </location>
    <ligand>
        <name>Mg(2+)</name>
        <dbReference type="ChEBI" id="CHEBI:18420"/>
    </ligand>
</feature>
<evidence type="ECO:0000256" key="1">
    <source>
        <dbReference type="ARBA" id="ARBA00010290"/>
    </source>
</evidence>
<sequence length="265" mass="29556">METESVMNYMQGKLKELQEKRSQMGAEGVMNYVVEKLKDFLLMLESFGGYLLGWLDNVFPPETRGEKVKHWLHVAAPFIITVVTLLMCICCCRRCCGRGGRAVKMMKAPGRNYRMPSTIRSAAASTGQPDSTISTTPPAAPPSRPSIMHQQLHHHLSISITIISITPPNLLEKLKAQYSNLEGLPPNRIVPTVGLNIGRVEASNTKLVFWDLGGQLGLRSIWEKYYEEAHAGIYVVDAACPSRFEDSKPALERFFGMKICKGPLF</sequence>
<dbReference type="InterPro" id="IPR027417">
    <property type="entry name" value="P-loop_NTPase"/>
</dbReference>
<protein>
    <recommendedName>
        <fullName evidence="13">ADP-ribosylation factor-related protein 1</fullName>
    </recommendedName>
</protein>
<evidence type="ECO:0000256" key="4">
    <source>
        <dbReference type="ARBA" id="ARBA00022892"/>
    </source>
</evidence>
<feature type="transmembrane region" description="Helical" evidence="10">
    <location>
        <begin position="71"/>
        <end position="96"/>
    </location>
</feature>
<name>A0A5J5AR74_9ASTE</name>
<dbReference type="Pfam" id="PF00025">
    <property type="entry name" value="Arf"/>
    <property type="match status" value="1"/>
</dbReference>
<dbReference type="InterPro" id="IPR024156">
    <property type="entry name" value="Small_GTPase_ARF"/>
</dbReference>
<accession>A0A5J5AR74</accession>
<evidence type="ECO:0000256" key="6">
    <source>
        <dbReference type="ARBA" id="ARBA00023134"/>
    </source>
</evidence>
<evidence type="ECO:0000313" key="11">
    <source>
        <dbReference type="EMBL" id="KAA8532864.1"/>
    </source>
</evidence>
<reference evidence="11 12" key="1">
    <citation type="submission" date="2019-09" db="EMBL/GenBank/DDBJ databases">
        <title>A chromosome-level genome assembly of the Chinese tupelo Nyssa sinensis.</title>
        <authorList>
            <person name="Yang X."/>
            <person name="Kang M."/>
            <person name="Yang Y."/>
            <person name="Xiong H."/>
            <person name="Wang M."/>
            <person name="Zhang Z."/>
            <person name="Wang Z."/>
            <person name="Wu H."/>
            <person name="Ma T."/>
            <person name="Liu J."/>
            <person name="Xi Z."/>
        </authorList>
    </citation>
    <scope>NUCLEOTIDE SEQUENCE [LARGE SCALE GENOMIC DNA]</scope>
    <source>
        <strain evidence="11">J267</strain>
        <tissue evidence="11">Leaf</tissue>
    </source>
</reference>
<keyword evidence="2" id="KW-0449">Lipoprotein</keyword>
<evidence type="ECO:0000256" key="8">
    <source>
        <dbReference type="PIRSR" id="PIRSR606689-2"/>
    </source>
</evidence>
<proteinExistence type="inferred from homology"/>
<keyword evidence="5" id="KW-0813">Transport</keyword>
<evidence type="ECO:0000256" key="10">
    <source>
        <dbReference type="SAM" id="Phobius"/>
    </source>
</evidence>
<dbReference type="Proteomes" id="UP000325577">
    <property type="component" value="Linkage Group LG19"/>
</dbReference>
<evidence type="ECO:0000313" key="12">
    <source>
        <dbReference type="Proteomes" id="UP000325577"/>
    </source>
</evidence>
<keyword evidence="3 7" id="KW-0547">Nucleotide-binding</keyword>
<dbReference type="PANTHER" id="PTHR45909:SF1">
    <property type="entry name" value="ADP-RIBOSYLATION FACTOR-RELATED PROTEIN 1"/>
    <property type="match status" value="1"/>
</dbReference>
<dbReference type="GO" id="GO:0005525">
    <property type="term" value="F:GTP binding"/>
    <property type="evidence" value="ECO:0007669"/>
    <property type="project" value="UniProtKB-KW"/>
</dbReference>